<accession>A0A285PDM2</accession>
<proteinExistence type="predicted"/>
<feature type="region of interest" description="Disordered" evidence="5">
    <location>
        <begin position="1"/>
        <end position="22"/>
    </location>
</feature>
<name>A0A285PDM2_9HYPH</name>
<dbReference type="GO" id="GO:0000976">
    <property type="term" value="F:transcription cis-regulatory region binding"/>
    <property type="evidence" value="ECO:0007669"/>
    <property type="project" value="TreeGrafter"/>
</dbReference>
<gene>
    <name evidence="7" type="ORF">SAMN06265368_2945</name>
</gene>
<keyword evidence="3" id="KW-0804">Transcription</keyword>
<dbReference type="InterPro" id="IPR001647">
    <property type="entry name" value="HTH_TetR"/>
</dbReference>
<sequence length="203" mass="22906">MAMTMATEPKKTGTRRSVGARRNPETEAAILNAAAQLIAEKGLAGFNMQEVAKRAKAGKATLYRWWPTRGALILAVYKSRKPNFVYKDTGSLLGDLTWFTNELTNIWKGEIGVFFKAIIAEAQSNADIALSLDTYRKERLDGLIDLFTRAEKRGECTEIPDLAIRAELLMSFLWQRLMTNQLDQECETMMKFLADLNQHSPNK</sequence>
<dbReference type="PRINTS" id="PR00455">
    <property type="entry name" value="HTHTETR"/>
</dbReference>
<evidence type="ECO:0000256" key="3">
    <source>
        <dbReference type="ARBA" id="ARBA00023163"/>
    </source>
</evidence>
<dbReference type="InterPro" id="IPR011075">
    <property type="entry name" value="TetR_C"/>
</dbReference>
<dbReference type="SUPFAM" id="SSF46689">
    <property type="entry name" value="Homeodomain-like"/>
    <property type="match status" value="1"/>
</dbReference>
<dbReference type="AlphaFoldDB" id="A0A285PDM2"/>
<dbReference type="InterPro" id="IPR036271">
    <property type="entry name" value="Tet_transcr_reg_TetR-rel_C_sf"/>
</dbReference>
<dbReference type="Gene3D" id="1.10.357.10">
    <property type="entry name" value="Tetracycline Repressor, domain 2"/>
    <property type="match status" value="1"/>
</dbReference>
<evidence type="ECO:0000256" key="2">
    <source>
        <dbReference type="ARBA" id="ARBA00023125"/>
    </source>
</evidence>
<evidence type="ECO:0000313" key="8">
    <source>
        <dbReference type="Proteomes" id="UP000219439"/>
    </source>
</evidence>
<evidence type="ECO:0000259" key="6">
    <source>
        <dbReference type="PROSITE" id="PS50977"/>
    </source>
</evidence>
<reference evidence="7 8" key="1">
    <citation type="submission" date="2017-09" db="EMBL/GenBank/DDBJ databases">
        <authorList>
            <person name="Ehlers B."/>
            <person name="Leendertz F.H."/>
        </authorList>
    </citation>
    <scope>NUCLEOTIDE SEQUENCE [LARGE SCALE GENOMIC DNA]</scope>
    <source>
        <strain evidence="7 8">DSM 18289</strain>
    </source>
</reference>
<keyword evidence="1" id="KW-0805">Transcription regulation</keyword>
<evidence type="ECO:0000256" key="4">
    <source>
        <dbReference type="PROSITE-ProRule" id="PRU00335"/>
    </source>
</evidence>
<dbReference type="PROSITE" id="PS50977">
    <property type="entry name" value="HTH_TETR_2"/>
    <property type="match status" value="1"/>
</dbReference>
<feature type="domain" description="HTH tetR-type" evidence="6">
    <location>
        <begin position="24"/>
        <end position="84"/>
    </location>
</feature>
<dbReference type="Pfam" id="PF00440">
    <property type="entry name" value="TetR_N"/>
    <property type="match status" value="1"/>
</dbReference>
<evidence type="ECO:0000256" key="5">
    <source>
        <dbReference type="SAM" id="MobiDB-lite"/>
    </source>
</evidence>
<keyword evidence="8" id="KW-1185">Reference proteome</keyword>
<keyword evidence="2 4" id="KW-0238">DNA-binding</keyword>
<dbReference type="PANTHER" id="PTHR30055">
    <property type="entry name" value="HTH-TYPE TRANSCRIPTIONAL REGULATOR RUTR"/>
    <property type="match status" value="1"/>
</dbReference>
<organism evidence="7 8">
    <name type="scientific">Cohaesibacter gelatinilyticus</name>
    <dbReference type="NCBI Taxonomy" id="372072"/>
    <lineage>
        <taxon>Bacteria</taxon>
        <taxon>Pseudomonadati</taxon>
        <taxon>Pseudomonadota</taxon>
        <taxon>Alphaproteobacteria</taxon>
        <taxon>Hyphomicrobiales</taxon>
        <taxon>Cohaesibacteraceae</taxon>
    </lineage>
</organism>
<dbReference type="GO" id="GO:0003700">
    <property type="term" value="F:DNA-binding transcription factor activity"/>
    <property type="evidence" value="ECO:0007669"/>
    <property type="project" value="TreeGrafter"/>
</dbReference>
<dbReference type="InterPro" id="IPR009057">
    <property type="entry name" value="Homeodomain-like_sf"/>
</dbReference>
<feature type="DNA-binding region" description="H-T-H motif" evidence="4">
    <location>
        <begin position="47"/>
        <end position="66"/>
    </location>
</feature>
<dbReference type="SUPFAM" id="SSF48498">
    <property type="entry name" value="Tetracyclin repressor-like, C-terminal domain"/>
    <property type="match status" value="1"/>
</dbReference>
<dbReference type="Gene3D" id="1.10.10.60">
    <property type="entry name" value="Homeodomain-like"/>
    <property type="match status" value="1"/>
</dbReference>
<evidence type="ECO:0000256" key="1">
    <source>
        <dbReference type="ARBA" id="ARBA00023015"/>
    </source>
</evidence>
<evidence type="ECO:0000313" key="7">
    <source>
        <dbReference type="EMBL" id="SNZ19850.1"/>
    </source>
</evidence>
<dbReference type="PANTHER" id="PTHR30055:SF148">
    <property type="entry name" value="TETR-FAMILY TRANSCRIPTIONAL REGULATOR"/>
    <property type="match status" value="1"/>
</dbReference>
<protein>
    <submittedName>
        <fullName evidence="7">Transcriptional regulator, TetR family</fullName>
    </submittedName>
</protein>
<dbReference type="Proteomes" id="UP000219439">
    <property type="component" value="Unassembled WGS sequence"/>
</dbReference>
<dbReference type="InterPro" id="IPR050109">
    <property type="entry name" value="HTH-type_TetR-like_transc_reg"/>
</dbReference>
<dbReference type="EMBL" id="OBEL01000003">
    <property type="protein sequence ID" value="SNZ19850.1"/>
    <property type="molecule type" value="Genomic_DNA"/>
</dbReference>
<dbReference type="Pfam" id="PF16859">
    <property type="entry name" value="TetR_C_11"/>
    <property type="match status" value="1"/>
</dbReference>